<gene>
    <name evidence="5" type="ORF">R54767_04034</name>
</gene>
<evidence type="ECO:0000256" key="1">
    <source>
        <dbReference type="ARBA" id="ARBA00004418"/>
    </source>
</evidence>
<dbReference type="EMBL" id="CAJQYY010000025">
    <property type="protein sequence ID" value="CAG4913762.1"/>
    <property type="molecule type" value="Genomic_DNA"/>
</dbReference>
<dbReference type="SUPFAM" id="SSF53850">
    <property type="entry name" value="Periplasmic binding protein-like II"/>
    <property type="match status" value="1"/>
</dbReference>
<evidence type="ECO:0000256" key="3">
    <source>
        <dbReference type="ARBA" id="ARBA00022729"/>
    </source>
</evidence>
<accession>A0ABM8U7W0</accession>
<dbReference type="InterPro" id="IPR015168">
    <property type="entry name" value="SsuA/THI5"/>
</dbReference>
<dbReference type="Pfam" id="PF09084">
    <property type="entry name" value="NMT1"/>
    <property type="match status" value="1"/>
</dbReference>
<protein>
    <recommendedName>
        <fullName evidence="4">SsuA/THI5-like domain-containing protein</fullName>
    </recommendedName>
</protein>
<evidence type="ECO:0000259" key="4">
    <source>
        <dbReference type="Pfam" id="PF09084"/>
    </source>
</evidence>
<dbReference type="PANTHER" id="PTHR30024">
    <property type="entry name" value="ALIPHATIC SULFONATES-BINDING PROTEIN-RELATED"/>
    <property type="match status" value="1"/>
</dbReference>
<evidence type="ECO:0000256" key="2">
    <source>
        <dbReference type="ARBA" id="ARBA00010742"/>
    </source>
</evidence>
<keyword evidence="6" id="KW-1185">Reference proteome</keyword>
<reference evidence="5 6" key="1">
    <citation type="submission" date="2021-04" db="EMBL/GenBank/DDBJ databases">
        <authorList>
            <person name="Vanwijnsberghe S."/>
        </authorList>
    </citation>
    <scope>NUCLEOTIDE SEQUENCE [LARGE SCALE GENOMIC DNA]</scope>
    <source>
        <strain evidence="5 6">LMG 32171</strain>
    </source>
</reference>
<name>A0ABM8U7W0_9BURK</name>
<feature type="domain" description="SsuA/THI5-like" evidence="4">
    <location>
        <begin position="22"/>
        <end position="227"/>
    </location>
</feature>
<sequence length="312" mass="33328">MTGTTSQASFKISLAGGALGFNWLPIFVARDNGIFSRLGLDVELRRLGSVDKATAAVRSGEADLAITPPEGALADAVAGGTLRLIAANCNCLPLTLVAKSSIKTIADLKGAVLGTSSLTEGTALYTREMLAQHGVEYPRDYSFAVVGVHQPRWKALQEGTIDAAVQPAPFNFLAIDAGYSDLGEVSDSIPEIAFTTMIGRLDWLEANSQAMLALLVAISEATAMTYETSNDEMLIPIMMEVTQSDAAYSKRALDYMREKAAFARSLEIPANALEKSLQLMIVSGLLAVDDKERARAASDARWARQAVQSNVH</sequence>
<dbReference type="Proteomes" id="UP000789752">
    <property type="component" value="Unassembled WGS sequence"/>
</dbReference>
<organism evidence="5 6">
    <name type="scientific">Paraburkholderia gardini</name>
    <dbReference type="NCBI Taxonomy" id="2823469"/>
    <lineage>
        <taxon>Bacteria</taxon>
        <taxon>Pseudomonadati</taxon>
        <taxon>Pseudomonadota</taxon>
        <taxon>Betaproteobacteria</taxon>
        <taxon>Burkholderiales</taxon>
        <taxon>Burkholderiaceae</taxon>
        <taxon>Paraburkholderia</taxon>
    </lineage>
</organism>
<keyword evidence="3" id="KW-0732">Signal</keyword>
<dbReference type="Gene3D" id="3.40.190.10">
    <property type="entry name" value="Periplasmic binding protein-like II"/>
    <property type="match status" value="2"/>
</dbReference>
<evidence type="ECO:0000313" key="6">
    <source>
        <dbReference type="Proteomes" id="UP000789752"/>
    </source>
</evidence>
<proteinExistence type="inferred from homology"/>
<comment type="similarity">
    <text evidence="2">Belongs to the bacterial solute-binding protein SsuA/TauA family.</text>
</comment>
<dbReference type="PANTHER" id="PTHR30024:SF47">
    <property type="entry name" value="TAURINE-BINDING PERIPLASMIC PROTEIN"/>
    <property type="match status" value="1"/>
</dbReference>
<comment type="subcellular location">
    <subcellularLocation>
        <location evidence="1">Periplasm</location>
    </subcellularLocation>
</comment>
<comment type="caution">
    <text evidence="5">The sequence shown here is derived from an EMBL/GenBank/DDBJ whole genome shotgun (WGS) entry which is preliminary data.</text>
</comment>
<evidence type="ECO:0000313" key="5">
    <source>
        <dbReference type="EMBL" id="CAG4913762.1"/>
    </source>
</evidence>
<dbReference type="RefSeq" id="WP_228981496.1">
    <property type="nucleotide sequence ID" value="NZ_CAJQYY010000025.1"/>
</dbReference>